<sequence length="721" mass="80224">MLTSPNPQREFVECLFERLLFERILACNHPNGCCIDPAAISNKFDFILEYYSLGLRKVHDLRSEVVQNLGLHTTTGTVIHLTNMQGRYKIFPASLEATFEFSSEKEDEYGHHVQCRAMSNKQIKEFHRDYASKVSKEYRDEIELLVNILNANGLISPRGCGSELDELSEDDEEEDEDDEYQATEDRYVTKLEKARGEAASSARGVNISDYDVELLLVKPAQKPPPTKALDSDLNASLPDTLRSSALKPGDKEAASVMTMSELSSILNMAGFKSVQHSYRYTDNSCEMNVPYTSFYDHRSELTCQITLNHPLGVPLRNLIQAYADIDDRLEGLVYAIQQILTEHGRCYKFLSNYAIALMAIAYLQEEEILPKLQHHSVKDTALDCSNQSALQDQQKPGQSKQQKPSHQHSQYKPVTPAMSKNQKRANARQNRRIRNMASIVNSSVSGSAVDTVQVQTPSGATRNIDCRFDKVMAKDRSFGKQNDSSVGDLMMGFLSYFVLEHEFRSDHEVSVTEGSLGHQSTPGDGTNATSRGLSINVGTGNATNVMSAKLPNGPENGSKPEQSAPRSESKPSSTPKTAGNASAAATANPKQKNNHLCGLFVRDPFVTDRNTTKLCTGWKFKATRECFDKAFETLNGLDDGSLLDDFEAYMDSDDDSSDEGVEGNGSGRGRNEHSRPQFSDQSRQQLTTQKRDRLSNMAAETEKLLSGMIFLTLSAEQSRRF</sequence>
<accession>A0A9P6T3M4</accession>
<evidence type="ECO:0000313" key="3">
    <source>
        <dbReference type="Proteomes" id="UP000703661"/>
    </source>
</evidence>
<dbReference type="GO" id="GO:0031123">
    <property type="term" value="P:RNA 3'-end processing"/>
    <property type="evidence" value="ECO:0007669"/>
    <property type="project" value="TreeGrafter"/>
</dbReference>
<dbReference type="Gene3D" id="1.10.1410.10">
    <property type="match status" value="1"/>
</dbReference>
<feature type="region of interest" description="Disordered" evidence="1">
    <location>
        <begin position="648"/>
        <end position="694"/>
    </location>
</feature>
<feature type="region of interest" description="Disordered" evidence="1">
    <location>
        <begin position="386"/>
        <end position="432"/>
    </location>
</feature>
<dbReference type="SUPFAM" id="SSF81631">
    <property type="entry name" value="PAP/OAS1 substrate-binding domain"/>
    <property type="match status" value="1"/>
</dbReference>
<feature type="region of interest" description="Disordered" evidence="1">
    <location>
        <begin position="510"/>
        <end position="589"/>
    </location>
</feature>
<dbReference type="GO" id="GO:0016779">
    <property type="term" value="F:nucleotidyltransferase activity"/>
    <property type="evidence" value="ECO:0007669"/>
    <property type="project" value="TreeGrafter"/>
</dbReference>
<organism evidence="2 3">
    <name type="scientific">Entomortierella chlamydospora</name>
    <dbReference type="NCBI Taxonomy" id="101097"/>
    <lineage>
        <taxon>Eukaryota</taxon>
        <taxon>Fungi</taxon>
        <taxon>Fungi incertae sedis</taxon>
        <taxon>Mucoromycota</taxon>
        <taxon>Mortierellomycotina</taxon>
        <taxon>Mortierellomycetes</taxon>
        <taxon>Mortierellales</taxon>
        <taxon>Mortierellaceae</taxon>
        <taxon>Entomortierella</taxon>
    </lineage>
</organism>
<reference evidence="2" key="1">
    <citation type="journal article" date="2020" name="Fungal Divers.">
        <title>Resolving the Mortierellaceae phylogeny through synthesis of multi-gene phylogenetics and phylogenomics.</title>
        <authorList>
            <person name="Vandepol N."/>
            <person name="Liber J."/>
            <person name="Desiro A."/>
            <person name="Na H."/>
            <person name="Kennedy M."/>
            <person name="Barry K."/>
            <person name="Grigoriev I.V."/>
            <person name="Miller A.N."/>
            <person name="O'Donnell K."/>
            <person name="Stajich J.E."/>
            <person name="Bonito G."/>
        </authorList>
    </citation>
    <scope>NUCLEOTIDE SEQUENCE</scope>
    <source>
        <strain evidence="2">NRRL 2769</strain>
    </source>
</reference>
<feature type="compositionally biased region" description="Basic residues" evidence="1">
    <location>
        <begin position="421"/>
        <end position="432"/>
    </location>
</feature>
<feature type="region of interest" description="Disordered" evidence="1">
    <location>
        <begin position="159"/>
        <end position="184"/>
    </location>
</feature>
<comment type="caution">
    <text evidence="2">The sequence shown here is derived from an EMBL/GenBank/DDBJ whole genome shotgun (WGS) entry which is preliminary data.</text>
</comment>
<dbReference type="Proteomes" id="UP000703661">
    <property type="component" value="Unassembled WGS sequence"/>
</dbReference>
<feature type="compositionally biased region" description="Acidic residues" evidence="1">
    <location>
        <begin position="163"/>
        <end position="182"/>
    </location>
</feature>
<feature type="compositionally biased region" description="Low complexity" evidence="1">
    <location>
        <begin position="391"/>
        <end position="410"/>
    </location>
</feature>
<name>A0A9P6T3M4_9FUNG</name>
<dbReference type="PANTHER" id="PTHR12271:SF40">
    <property type="entry name" value="POLY(A) RNA POLYMERASE GLD2"/>
    <property type="match status" value="1"/>
</dbReference>
<feature type="compositionally biased region" description="Low complexity" evidence="1">
    <location>
        <begin position="577"/>
        <end position="588"/>
    </location>
</feature>
<dbReference type="EMBL" id="JAAAID010000105">
    <property type="protein sequence ID" value="KAG0022429.1"/>
    <property type="molecule type" value="Genomic_DNA"/>
</dbReference>
<evidence type="ECO:0000256" key="1">
    <source>
        <dbReference type="SAM" id="MobiDB-lite"/>
    </source>
</evidence>
<proteinExistence type="predicted"/>
<feature type="compositionally biased region" description="Acidic residues" evidence="1">
    <location>
        <begin position="648"/>
        <end position="661"/>
    </location>
</feature>
<dbReference type="OrthoDB" id="2274644at2759"/>
<gene>
    <name evidence="2" type="ORF">BGZ80_000268</name>
</gene>
<feature type="compositionally biased region" description="Polar residues" evidence="1">
    <location>
        <begin position="559"/>
        <end position="576"/>
    </location>
</feature>
<keyword evidence="3" id="KW-1185">Reference proteome</keyword>
<feature type="compositionally biased region" description="Polar residues" evidence="1">
    <location>
        <begin position="517"/>
        <end position="546"/>
    </location>
</feature>
<feature type="compositionally biased region" description="Polar residues" evidence="1">
    <location>
        <begin position="676"/>
        <end position="688"/>
    </location>
</feature>
<dbReference type="AlphaFoldDB" id="A0A9P6T3M4"/>
<protein>
    <submittedName>
        <fullName evidence="2">Uncharacterized protein</fullName>
    </submittedName>
</protein>
<evidence type="ECO:0000313" key="2">
    <source>
        <dbReference type="EMBL" id="KAG0022429.1"/>
    </source>
</evidence>
<dbReference type="PANTHER" id="PTHR12271">
    <property type="entry name" value="POLY A POLYMERASE CID PAP -RELATED"/>
    <property type="match status" value="1"/>
</dbReference>